<dbReference type="SUPFAM" id="SSF53098">
    <property type="entry name" value="Ribonuclease H-like"/>
    <property type="match status" value="1"/>
</dbReference>
<dbReference type="Gene3D" id="3.30.420.10">
    <property type="entry name" value="Ribonuclease H-like superfamily/Ribonuclease H"/>
    <property type="match status" value="1"/>
</dbReference>
<reference evidence="3" key="1">
    <citation type="submission" date="2022-08" db="EMBL/GenBank/DDBJ databases">
        <authorList>
            <person name="Gutierrez-Valencia J."/>
        </authorList>
    </citation>
    <scope>NUCLEOTIDE SEQUENCE</scope>
</reference>
<dbReference type="InterPro" id="IPR002156">
    <property type="entry name" value="RNaseH_domain"/>
</dbReference>
<dbReference type="PANTHER" id="PTHR47723">
    <property type="entry name" value="OS05G0353850 PROTEIN"/>
    <property type="match status" value="1"/>
</dbReference>
<keyword evidence="4" id="KW-1185">Reference proteome</keyword>
<accession>A0AAV0LGN2</accession>
<evidence type="ECO:0000313" key="3">
    <source>
        <dbReference type="EMBL" id="CAI0432780.1"/>
    </source>
</evidence>
<dbReference type="AlphaFoldDB" id="A0AAV0LGN2"/>
<dbReference type="Proteomes" id="UP001154282">
    <property type="component" value="Unassembled WGS sequence"/>
</dbReference>
<evidence type="ECO:0000256" key="1">
    <source>
        <dbReference type="SAM" id="Phobius"/>
    </source>
</evidence>
<protein>
    <recommendedName>
        <fullName evidence="2">RNase H type-1 domain-containing protein</fullName>
    </recommendedName>
</protein>
<dbReference type="GO" id="GO:0004523">
    <property type="term" value="F:RNA-DNA hybrid ribonuclease activity"/>
    <property type="evidence" value="ECO:0007669"/>
    <property type="project" value="InterPro"/>
</dbReference>
<keyword evidence="1" id="KW-1133">Transmembrane helix</keyword>
<organism evidence="3 4">
    <name type="scientific">Linum tenue</name>
    <dbReference type="NCBI Taxonomy" id="586396"/>
    <lineage>
        <taxon>Eukaryota</taxon>
        <taxon>Viridiplantae</taxon>
        <taxon>Streptophyta</taxon>
        <taxon>Embryophyta</taxon>
        <taxon>Tracheophyta</taxon>
        <taxon>Spermatophyta</taxon>
        <taxon>Magnoliopsida</taxon>
        <taxon>eudicotyledons</taxon>
        <taxon>Gunneridae</taxon>
        <taxon>Pentapetalae</taxon>
        <taxon>rosids</taxon>
        <taxon>fabids</taxon>
        <taxon>Malpighiales</taxon>
        <taxon>Linaceae</taxon>
        <taxon>Linum</taxon>
    </lineage>
</organism>
<dbReference type="CDD" id="cd06222">
    <property type="entry name" value="RNase_H_like"/>
    <property type="match status" value="1"/>
</dbReference>
<comment type="caution">
    <text evidence="3">The sequence shown here is derived from an EMBL/GenBank/DDBJ whole genome shotgun (WGS) entry which is preliminary data.</text>
</comment>
<feature type="transmembrane region" description="Helical" evidence="1">
    <location>
        <begin position="111"/>
        <end position="134"/>
    </location>
</feature>
<gene>
    <name evidence="3" type="ORF">LITE_LOCUS23608</name>
</gene>
<sequence>MIRDHTACCVAAFASNLGICSITRAELRGAVEGFQLAFDRGYHRVHVELDSKCAVQLLHSPNRDHIMLLLYILIDSRSYFLETGKSRVTIFIERATRVPTILLVEGIASRWVFTLFMFLTLVYTTFSCMTVKAFPNFIVL</sequence>
<dbReference type="InterPro" id="IPR044730">
    <property type="entry name" value="RNase_H-like_dom_plant"/>
</dbReference>
<name>A0AAV0LGN2_9ROSI</name>
<dbReference type="EMBL" id="CAMGYJ010000006">
    <property type="protein sequence ID" value="CAI0432780.1"/>
    <property type="molecule type" value="Genomic_DNA"/>
</dbReference>
<keyword evidence="1" id="KW-0472">Membrane</keyword>
<evidence type="ECO:0000313" key="4">
    <source>
        <dbReference type="Proteomes" id="UP001154282"/>
    </source>
</evidence>
<keyword evidence="1" id="KW-0812">Transmembrane</keyword>
<dbReference type="Pfam" id="PF13456">
    <property type="entry name" value="RVT_3"/>
    <property type="match status" value="1"/>
</dbReference>
<dbReference type="InterPro" id="IPR012337">
    <property type="entry name" value="RNaseH-like_sf"/>
</dbReference>
<dbReference type="InterPro" id="IPR036397">
    <property type="entry name" value="RNaseH_sf"/>
</dbReference>
<dbReference type="PANTHER" id="PTHR47723:SF13">
    <property type="entry name" value="PUTATIVE-RELATED"/>
    <property type="match status" value="1"/>
</dbReference>
<proteinExistence type="predicted"/>
<dbReference type="GO" id="GO:0003676">
    <property type="term" value="F:nucleic acid binding"/>
    <property type="evidence" value="ECO:0007669"/>
    <property type="project" value="InterPro"/>
</dbReference>
<feature type="domain" description="RNase H type-1" evidence="2">
    <location>
        <begin position="2"/>
        <end position="65"/>
    </location>
</feature>
<evidence type="ECO:0000259" key="2">
    <source>
        <dbReference type="Pfam" id="PF13456"/>
    </source>
</evidence>
<dbReference type="InterPro" id="IPR053151">
    <property type="entry name" value="RNase_H-like"/>
</dbReference>